<reference evidence="1" key="1">
    <citation type="submission" date="2015-11" db="EMBL/GenBank/DDBJ databases">
        <title>De novo transcriptome assembly of four potential Pierce s Disease insect vectors from Arizona vineyards.</title>
        <authorList>
            <person name="Tassone E.E."/>
        </authorList>
    </citation>
    <scope>NUCLEOTIDE SEQUENCE</scope>
</reference>
<organism evidence="1">
    <name type="scientific">Graphocephala atropunctata</name>
    <dbReference type="NCBI Taxonomy" id="36148"/>
    <lineage>
        <taxon>Eukaryota</taxon>
        <taxon>Metazoa</taxon>
        <taxon>Ecdysozoa</taxon>
        <taxon>Arthropoda</taxon>
        <taxon>Hexapoda</taxon>
        <taxon>Insecta</taxon>
        <taxon>Pterygota</taxon>
        <taxon>Neoptera</taxon>
        <taxon>Paraneoptera</taxon>
        <taxon>Hemiptera</taxon>
        <taxon>Auchenorrhyncha</taxon>
        <taxon>Membracoidea</taxon>
        <taxon>Cicadellidae</taxon>
        <taxon>Cicadellinae</taxon>
        <taxon>Cicadellini</taxon>
        <taxon>Graphocephala</taxon>
    </lineage>
</organism>
<proteinExistence type="predicted"/>
<dbReference type="EMBL" id="GEBQ01011421">
    <property type="protein sequence ID" value="JAT28556.1"/>
    <property type="molecule type" value="Transcribed_RNA"/>
</dbReference>
<gene>
    <name evidence="1" type="ORF">g.35435</name>
</gene>
<accession>A0A1B6LXX6</accession>
<name>A0A1B6LXX6_9HEMI</name>
<evidence type="ECO:0000313" key="1">
    <source>
        <dbReference type="EMBL" id="JAT28556.1"/>
    </source>
</evidence>
<sequence length="100" mass="11969">MDLEELNKVGDLIFKEYKKLMELEEKKKYKIMNLEKIKDKFGLTIIVELEEFKVHLPNRFLNVIDDKKIKELNKKDNLHLVVTGKKMIKDKECVTINFTE</sequence>
<dbReference type="AlphaFoldDB" id="A0A1B6LXX6"/>
<protein>
    <submittedName>
        <fullName evidence="1">Uncharacterized protein</fullName>
    </submittedName>
</protein>